<keyword evidence="4" id="KW-0862">Zinc</keyword>
<dbReference type="EMBL" id="BLAL01000002">
    <property type="protein sequence ID" value="GES72526.1"/>
    <property type="molecule type" value="Genomic_DNA"/>
</dbReference>
<accession>A0A8H3KT57</accession>
<dbReference type="PANTHER" id="PTHR46481">
    <property type="entry name" value="ZINC FINGER BED DOMAIN-CONTAINING PROTEIN 4"/>
    <property type="match status" value="1"/>
</dbReference>
<keyword evidence="5" id="KW-0539">Nucleus</keyword>
<dbReference type="SUPFAM" id="SSF53098">
    <property type="entry name" value="Ribonuclease H-like"/>
    <property type="match status" value="1"/>
</dbReference>
<comment type="caution">
    <text evidence="9">The sequence shown here is derived from an EMBL/GenBank/DDBJ whole genome shotgun (WGS) entry which is preliminary data.</text>
</comment>
<reference evidence="9" key="1">
    <citation type="submission" date="2019-10" db="EMBL/GenBank/DDBJ databases">
        <title>Conservation and host-specific expression of non-tandemly repeated heterogenous ribosome RNA gene in arbuscular mycorrhizal fungi.</title>
        <authorList>
            <person name="Maeda T."/>
            <person name="Kobayashi Y."/>
            <person name="Nakagawa T."/>
            <person name="Ezawa T."/>
            <person name="Yamaguchi K."/>
            <person name="Bino T."/>
            <person name="Nishimoto Y."/>
            <person name="Shigenobu S."/>
            <person name="Kawaguchi M."/>
        </authorList>
    </citation>
    <scope>NUCLEOTIDE SEQUENCE</scope>
    <source>
        <strain evidence="9">HR1</strain>
    </source>
</reference>
<evidence type="ECO:0000256" key="3">
    <source>
        <dbReference type="ARBA" id="ARBA00022771"/>
    </source>
</evidence>
<proteinExistence type="predicted"/>
<dbReference type="GO" id="GO:0046983">
    <property type="term" value="F:protein dimerization activity"/>
    <property type="evidence" value="ECO:0007669"/>
    <property type="project" value="InterPro"/>
</dbReference>
<dbReference type="Pfam" id="PF04937">
    <property type="entry name" value="DUF659"/>
    <property type="match status" value="1"/>
</dbReference>
<name>A0A8H3KT57_9GLOM</name>
<evidence type="ECO:0000256" key="5">
    <source>
        <dbReference type="ARBA" id="ARBA00023242"/>
    </source>
</evidence>
<dbReference type="GO" id="GO:0005634">
    <property type="term" value="C:nucleus"/>
    <property type="evidence" value="ECO:0007669"/>
    <property type="project" value="UniProtKB-SubCell"/>
</dbReference>
<evidence type="ECO:0000259" key="8">
    <source>
        <dbReference type="Pfam" id="PF05699"/>
    </source>
</evidence>
<dbReference type="InterPro" id="IPR008906">
    <property type="entry name" value="HATC_C_dom"/>
</dbReference>
<dbReference type="Proteomes" id="UP000615446">
    <property type="component" value="Unassembled WGS sequence"/>
</dbReference>
<keyword evidence="3" id="KW-0863">Zinc-finger</keyword>
<evidence type="ECO:0000313" key="9">
    <source>
        <dbReference type="EMBL" id="GES72526.1"/>
    </source>
</evidence>
<dbReference type="InterPro" id="IPR007021">
    <property type="entry name" value="DUF659"/>
</dbReference>
<evidence type="ECO:0000313" key="10">
    <source>
        <dbReference type="Proteomes" id="UP000615446"/>
    </source>
</evidence>
<dbReference type="AlphaFoldDB" id="A0A8H3KT57"/>
<dbReference type="SUPFAM" id="SSF140996">
    <property type="entry name" value="Hermes dimerisation domain"/>
    <property type="match status" value="1"/>
</dbReference>
<protein>
    <submittedName>
        <fullName evidence="9">Ribonuclease H-like domain-containing protein</fullName>
    </submittedName>
</protein>
<keyword evidence="2" id="KW-0479">Metal-binding</keyword>
<dbReference type="GO" id="GO:0008270">
    <property type="term" value="F:zinc ion binding"/>
    <property type="evidence" value="ECO:0007669"/>
    <property type="project" value="UniProtKB-KW"/>
</dbReference>
<evidence type="ECO:0000256" key="1">
    <source>
        <dbReference type="ARBA" id="ARBA00004123"/>
    </source>
</evidence>
<dbReference type="OrthoDB" id="1607513at2759"/>
<dbReference type="Pfam" id="PF05699">
    <property type="entry name" value="Dimer_Tnp_hAT"/>
    <property type="match status" value="1"/>
</dbReference>
<feature type="domain" description="DUF659" evidence="7">
    <location>
        <begin position="180"/>
        <end position="329"/>
    </location>
</feature>
<gene>
    <name evidence="9" type="ORF">RCL2_000009200</name>
</gene>
<evidence type="ECO:0000259" key="7">
    <source>
        <dbReference type="Pfam" id="PF04937"/>
    </source>
</evidence>
<dbReference type="PANTHER" id="PTHR46481:SF10">
    <property type="entry name" value="ZINC FINGER BED DOMAIN-CONTAINING PROTEIN 39"/>
    <property type="match status" value="1"/>
</dbReference>
<feature type="domain" description="HAT C-terminal dimerisation" evidence="8">
    <location>
        <begin position="515"/>
        <end position="576"/>
    </location>
</feature>
<evidence type="ECO:0000256" key="6">
    <source>
        <dbReference type="SAM" id="MobiDB-lite"/>
    </source>
</evidence>
<feature type="region of interest" description="Disordered" evidence="6">
    <location>
        <begin position="1"/>
        <end position="40"/>
    </location>
</feature>
<organism evidence="9 10">
    <name type="scientific">Rhizophagus clarus</name>
    <dbReference type="NCBI Taxonomy" id="94130"/>
    <lineage>
        <taxon>Eukaryota</taxon>
        <taxon>Fungi</taxon>
        <taxon>Fungi incertae sedis</taxon>
        <taxon>Mucoromycota</taxon>
        <taxon>Glomeromycotina</taxon>
        <taxon>Glomeromycetes</taxon>
        <taxon>Glomerales</taxon>
        <taxon>Glomeraceae</taxon>
        <taxon>Rhizophagus</taxon>
    </lineage>
</organism>
<evidence type="ECO:0000256" key="4">
    <source>
        <dbReference type="ARBA" id="ARBA00022833"/>
    </source>
</evidence>
<comment type="subcellular location">
    <subcellularLocation>
        <location evidence="1">Nucleus</location>
    </subcellularLocation>
</comment>
<sequence>MNHGESSSRKNKRPVSNENNENEEIVVSSDEEHITQNNKKLKLSTTQKNMKPFSEIWEYYEKGLQKSNGYYEAICFYCKTKWLRGKPQKIKAHLATESNWQTNYTRNNKSLPLSQPPNSIQTQITNHYKSSDQSLPKFVVDRFDKKVLKAWIMAGIPFNVIENPFVIDLFKDLNPGYSLPSRTTLSNRLVTEEYTQVGLAIDRDLEQSEHFTLALDGWSTPKMESIYNYIVTTDTRMKYLIGLYDYSSELHTSEFLTEEISKIIEKLGSDKFVAIVTDNAFNCRVAIQNIHETYPHIWNICCAAHAINLIASDLVKLEPIKKFINECGKINRYFSTSHASNALLKQGFTNMKIQGAGLRTWVKTRWGSLFMTTDALLRAQPVFDWILREYATSITNKANEATLSDCFIHLIKLAYAIYRLPSTNIFKLFVINIFNCRFEEFLHPLYILAYYLHPYYRGKGLKDDAFHKAALATIEIWQNLGHTRKESEELIAQLRRFELRLAPFDLPYSPGLESPKVWWKLIKMHPRHLAELTCQIFSINPTQANCERNFSILNWILGEKRINLTLKKLEAIAKIRNIISLDDDDDIGNIDGNNLNLTLPSSNTELAIRNIVDLTAIDGINEEMGSNIILAQEQPLDSADLNYDPNDVLNGFLEHERNLTEIPENHEP</sequence>
<dbReference type="InterPro" id="IPR012337">
    <property type="entry name" value="RNaseH-like_sf"/>
</dbReference>
<evidence type="ECO:0000256" key="2">
    <source>
        <dbReference type="ARBA" id="ARBA00022723"/>
    </source>
</evidence>
<dbReference type="InterPro" id="IPR052035">
    <property type="entry name" value="ZnF_BED_domain_contain"/>
</dbReference>